<sequence>MTDFTEFDHNCMQRAFELAAIAEEKGEVPVGAVLAKEGEIISEGFNQPILSHDPTAHAEMVALRAAGAQIENYRLVNSTLYVTLEPCAMCAMAMVHARVARVVFATPDPRTGAAGSVLNILQNPNFNHQCQVESGLLQDDCSEQLKRFFRNKRKSSDKK</sequence>
<evidence type="ECO:0000256" key="2">
    <source>
        <dbReference type="ARBA" id="ARBA00011738"/>
    </source>
</evidence>
<comment type="subunit">
    <text evidence="2 8">Homodimer.</text>
</comment>
<feature type="domain" description="CMP/dCMP-type deaminase" evidence="9">
    <location>
        <begin position="6"/>
        <end position="118"/>
    </location>
</feature>
<evidence type="ECO:0000313" key="10">
    <source>
        <dbReference type="EMBL" id="WQG86381.1"/>
    </source>
</evidence>
<name>A0ABZ0X7L1_9GAMM</name>
<reference evidence="10 11" key="1">
    <citation type="submission" date="2023-11" db="EMBL/GenBank/DDBJ databases">
        <title>MicrobeMod: A computational toolkit for identifying prokaryotic methylation and restriction-modification with nanopore sequencing.</title>
        <authorList>
            <person name="Crits-Christoph A."/>
            <person name="Kang S.C."/>
            <person name="Lee H."/>
            <person name="Ostrov N."/>
        </authorList>
    </citation>
    <scope>NUCLEOTIDE SEQUENCE [LARGE SCALE GENOMIC DNA]</scope>
    <source>
        <strain evidence="10 11">DSMZ 16071</strain>
    </source>
</reference>
<keyword evidence="5 8" id="KW-0378">Hydrolase</keyword>
<comment type="cofactor">
    <cofactor evidence="8">
        <name>Zn(2+)</name>
        <dbReference type="ChEBI" id="CHEBI:29105"/>
    </cofactor>
    <text evidence="8">Binds 1 zinc ion per subunit.</text>
</comment>
<dbReference type="PANTHER" id="PTHR11079:SF202">
    <property type="entry name" value="TRNA-SPECIFIC ADENOSINE DEAMINASE"/>
    <property type="match status" value="1"/>
</dbReference>
<dbReference type="InterPro" id="IPR028883">
    <property type="entry name" value="tRNA_aden_deaminase"/>
</dbReference>
<dbReference type="HAMAP" id="MF_00972">
    <property type="entry name" value="tRNA_aden_deaminase"/>
    <property type="match status" value="1"/>
</dbReference>
<keyword evidence="4 8" id="KW-0479">Metal-binding</keyword>
<evidence type="ECO:0000259" key="9">
    <source>
        <dbReference type="PROSITE" id="PS51747"/>
    </source>
</evidence>
<dbReference type="PROSITE" id="PS51747">
    <property type="entry name" value="CYT_DCMP_DEAMINASES_2"/>
    <property type="match status" value="1"/>
</dbReference>
<dbReference type="Pfam" id="PF00383">
    <property type="entry name" value="dCMP_cyt_deam_1"/>
    <property type="match status" value="1"/>
</dbReference>
<evidence type="ECO:0000256" key="8">
    <source>
        <dbReference type="HAMAP-Rule" id="MF_00972"/>
    </source>
</evidence>
<evidence type="ECO:0000256" key="7">
    <source>
        <dbReference type="ARBA" id="ARBA00048045"/>
    </source>
</evidence>
<evidence type="ECO:0000256" key="4">
    <source>
        <dbReference type="ARBA" id="ARBA00022723"/>
    </source>
</evidence>
<dbReference type="InterPro" id="IPR016193">
    <property type="entry name" value="Cytidine_deaminase-like"/>
</dbReference>
<evidence type="ECO:0000256" key="5">
    <source>
        <dbReference type="ARBA" id="ARBA00022801"/>
    </source>
</evidence>
<dbReference type="Proteomes" id="UP001324185">
    <property type="component" value="Chromosome"/>
</dbReference>
<proteinExistence type="inferred from homology"/>
<feature type="binding site" evidence="8">
    <location>
        <position position="57"/>
    </location>
    <ligand>
        <name>Zn(2+)</name>
        <dbReference type="ChEBI" id="CHEBI:29105"/>
        <note>catalytic</note>
    </ligand>
</feature>
<dbReference type="Gene3D" id="3.40.140.10">
    <property type="entry name" value="Cytidine Deaminase, domain 2"/>
    <property type="match status" value="1"/>
</dbReference>
<dbReference type="EC" id="3.5.4.33" evidence="8"/>
<keyword evidence="11" id="KW-1185">Reference proteome</keyword>
<evidence type="ECO:0000256" key="6">
    <source>
        <dbReference type="ARBA" id="ARBA00022833"/>
    </source>
</evidence>
<feature type="binding site" evidence="8">
    <location>
        <position position="90"/>
    </location>
    <ligand>
        <name>Zn(2+)</name>
        <dbReference type="ChEBI" id="CHEBI:29105"/>
        <note>catalytic</note>
    </ligand>
</feature>
<dbReference type="RefSeq" id="WP_018624424.1">
    <property type="nucleotide sequence ID" value="NZ_CP140158.1"/>
</dbReference>
<comment type="function">
    <text evidence="8">Catalyzes the deamination of adenosine to inosine at the wobble position 34 of tRNA(Arg2).</text>
</comment>
<organism evidence="10 11">
    <name type="scientific">Kangiella aquimarina</name>
    <dbReference type="NCBI Taxonomy" id="261965"/>
    <lineage>
        <taxon>Bacteria</taxon>
        <taxon>Pseudomonadati</taxon>
        <taxon>Pseudomonadota</taxon>
        <taxon>Gammaproteobacteria</taxon>
        <taxon>Kangiellales</taxon>
        <taxon>Kangiellaceae</taxon>
        <taxon>Kangiella</taxon>
    </lineage>
</organism>
<dbReference type="NCBIfam" id="NF008113">
    <property type="entry name" value="PRK10860.1"/>
    <property type="match status" value="1"/>
</dbReference>
<dbReference type="EMBL" id="CP140158">
    <property type="protein sequence ID" value="WQG86381.1"/>
    <property type="molecule type" value="Genomic_DNA"/>
</dbReference>
<dbReference type="PANTHER" id="PTHR11079">
    <property type="entry name" value="CYTOSINE DEAMINASE FAMILY MEMBER"/>
    <property type="match status" value="1"/>
</dbReference>
<feature type="binding site" evidence="8">
    <location>
        <position position="87"/>
    </location>
    <ligand>
        <name>Zn(2+)</name>
        <dbReference type="ChEBI" id="CHEBI:29105"/>
        <note>catalytic</note>
    </ligand>
</feature>
<dbReference type="GO" id="GO:0052717">
    <property type="term" value="F:tRNA-specific adenosine-34 deaminase activity"/>
    <property type="evidence" value="ECO:0007669"/>
    <property type="project" value="UniProtKB-EC"/>
</dbReference>
<protein>
    <recommendedName>
        <fullName evidence="8">tRNA-specific adenosine deaminase</fullName>
        <ecNumber evidence="8">3.5.4.33</ecNumber>
    </recommendedName>
</protein>
<comment type="catalytic activity">
    <reaction evidence="7 8">
        <text>adenosine(34) in tRNA + H2O + H(+) = inosine(34) in tRNA + NH4(+)</text>
        <dbReference type="Rhea" id="RHEA:43168"/>
        <dbReference type="Rhea" id="RHEA-COMP:10373"/>
        <dbReference type="Rhea" id="RHEA-COMP:10374"/>
        <dbReference type="ChEBI" id="CHEBI:15377"/>
        <dbReference type="ChEBI" id="CHEBI:15378"/>
        <dbReference type="ChEBI" id="CHEBI:28938"/>
        <dbReference type="ChEBI" id="CHEBI:74411"/>
        <dbReference type="ChEBI" id="CHEBI:82852"/>
        <dbReference type="EC" id="3.5.4.33"/>
    </reaction>
</comment>
<dbReference type="CDD" id="cd01285">
    <property type="entry name" value="nucleoside_deaminase"/>
    <property type="match status" value="1"/>
</dbReference>
<evidence type="ECO:0000313" key="11">
    <source>
        <dbReference type="Proteomes" id="UP001324185"/>
    </source>
</evidence>
<dbReference type="PROSITE" id="PS00903">
    <property type="entry name" value="CYT_DCMP_DEAMINASES_1"/>
    <property type="match status" value="1"/>
</dbReference>
<dbReference type="InterPro" id="IPR002125">
    <property type="entry name" value="CMP_dCMP_dom"/>
</dbReference>
<keyword evidence="3 8" id="KW-0819">tRNA processing</keyword>
<keyword evidence="6 8" id="KW-0862">Zinc</keyword>
<evidence type="ECO:0000256" key="3">
    <source>
        <dbReference type="ARBA" id="ARBA00022694"/>
    </source>
</evidence>
<dbReference type="InterPro" id="IPR016192">
    <property type="entry name" value="APOBEC/CMP_deaminase_Zn-bd"/>
</dbReference>
<evidence type="ECO:0000256" key="1">
    <source>
        <dbReference type="ARBA" id="ARBA00010669"/>
    </source>
</evidence>
<dbReference type="SUPFAM" id="SSF53927">
    <property type="entry name" value="Cytidine deaminase-like"/>
    <property type="match status" value="1"/>
</dbReference>
<gene>
    <name evidence="8 10" type="primary">tadA</name>
    <name evidence="10" type="ORF">SR900_05700</name>
</gene>
<comment type="similarity">
    <text evidence="1">Belongs to the cytidine and deoxycytidylate deaminase family. ADAT2 subfamily.</text>
</comment>
<feature type="active site" description="Proton donor" evidence="8">
    <location>
        <position position="59"/>
    </location>
</feature>
<accession>A0ABZ0X7L1</accession>